<dbReference type="Proteomes" id="UP000095149">
    <property type="component" value="Unassembled WGS sequence"/>
</dbReference>
<dbReference type="AlphaFoldDB" id="A0A1E3JYS1"/>
<dbReference type="GO" id="GO:0005739">
    <property type="term" value="C:mitochondrion"/>
    <property type="evidence" value="ECO:0007669"/>
    <property type="project" value="TreeGrafter"/>
</dbReference>
<comment type="caution">
    <text evidence="3">The sequence shown here is derived from an EMBL/GenBank/DDBJ whole genome shotgun (WGS) entry which is preliminary data.</text>
</comment>
<feature type="compositionally biased region" description="Basic and acidic residues" evidence="2">
    <location>
        <begin position="540"/>
        <end position="564"/>
    </location>
</feature>
<feature type="compositionally biased region" description="Polar residues" evidence="2">
    <location>
        <begin position="35"/>
        <end position="47"/>
    </location>
</feature>
<reference evidence="3 4" key="1">
    <citation type="submission" date="2016-06" db="EMBL/GenBank/DDBJ databases">
        <title>Evolution of pathogenesis and genome organization in the Tremellales.</title>
        <authorList>
            <person name="Cuomo C."/>
            <person name="Litvintseva A."/>
            <person name="Heitman J."/>
            <person name="Chen Y."/>
            <person name="Sun S."/>
            <person name="Springer D."/>
            <person name="Dromer F."/>
            <person name="Young S."/>
            <person name="Zeng Q."/>
            <person name="Chapman S."/>
            <person name="Gujja S."/>
            <person name="Saif S."/>
            <person name="Birren B."/>
        </authorList>
    </citation>
    <scope>NUCLEOTIDE SEQUENCE [LARGE SCALE GENOMIC DNA]</scope>
    <source>
        <strain evidence="3 4">CBS 6273</strain>
    </source>
</reference>
<feature type="compositionally biased region" description="Basic and acidic residues" evidence="2">
    <location>
        <begin position="593"/>
        <end position="606"/>
    </location>
</feature>
<feature type="region of interest" description="Disordered" evidence="2">
    <location>
        <begin position="136"/>
        <end position="186"/>
    </location>
</feature>
<evidence type="ECO:0000256" key="1">
    <source>
        <dbReference type="ARBA" id="ARBA00009797"/>
    </source>
</evidence>
<evidence type="ECO:0000313" key="3">
    <source>
        <dbReference type="EMBL" id="ODO05959.1"/>
    </source>
</evidence>
<dbReference type="EMBL" id="MEKH01000007">
    <property type="protein sequence ID" value="ODO05959.1"/>
    <property type="molecule type" value="Genomic_DNA"/>
</dbReference>
<gene>
    <name evidence="3" type="ORF">I350_05020</name>
</gene>
<protein>
    <recommendedName>
        <fullName evidence="5">Exonuclease V, mitochondrial</fullName>
    </recommendedName>
</protein>
<dbReference type="InterPro" id="IPR019190">
    <property type="entry name" value="EXOV"/>
</dbReference>
<feature type="region of interest" description="Disordered" evidence="2">
    <location>
        <begin position="1"/>
        <end position="75"/>
    </location>
</feature>
<feature type="region of interest" description="Disordered" evidence="2">
    <location>
        <begin position="334"/>
        <end position="378"/>
    </location>
</feature>
<proteinExistence type="inferred from homology"/>
<dbReference type="PANTHER" id="PTHR14464:SF4">
    <property type="entry name" value="EXONUCLEASE V"/>
    <property type="match status" value="1"/>
</dbReference>
<feature type="compositionally biased region" description="Polar residues" evidence="2">
    <location>
        <begin position="348"/>
        <end position="358"/>
    </location>
</feature>
<feature type="compositionally biased region" description="Low complexity" evidence="2">
    <location>
        <begin position="526"/>
        <end position="537"/>
    </location>
</feature>
<dbReference type="GO" id="GO:0045145">
    <property type="term" value="F:single-stranded DNA 5'-3' DNA exonuclease activity"/>
    <property type="evidence" value="ECO:0007669"/>
    <property type="project" value="InterPro"/>
</dbReference>
<name>A0A1E3JYS1_9TREE</name>
<feature type="compositionally biased region" description="Basic residues" evidence="2">
    <location>
        <begin position="567"/>
        <end position="585"/>
    </location>
</feature>
<dbReference type="PANTHER" id="PTHR14464">
    <property type="entry name" value="EXONUCLEASE V"/>
    <property type="match status" value="1"/>
</dbReference>
<dbReference type="OrthoDB" id="354769at2759"/>
<accession>A0A1E3JYS1</accession>
<comment type="similarity">
    <text evidence="1">Belongs to the EXO5 family.</text>
</comment>
<sequence>MFEAETGPGSSSAKKTDGPIGAATRPSPKPLESVNLPSEPTLFTSPIDQGHHADPTILKDEAKDEAEDEEYDDFGSDIVIDEALEEVLDRVGRGYRAQSLVAPQQAKEIEWGGGKKLAGDMEDLFPPSGGAVSTSTLARGGIFSTPGQVDGRGSSVSHPVEVEVADQTQGAEDGEGEEQEQQQQQQLAPFFQFRRKGYLSVSDLVGPLWCETQVSEPIRLRTLPYLPVAQRPSTITSTSGKLITVDTVRTEGKERVMKRGGEIHKRLEREIHPEEVVVGTVSREDVWGLRFLNMFSAVEALLTIGKCREFPVVGFVNGVMVLGIIDEIIRRPLKPTKGKAPSKPPSPNRQTSLSSFFSPTKPRPAPSSSPTDGLKARTHKLFISDSKTRTSGFLPREDDSQAGRLQVMMYKEMLDAILLAPFRQNTSEIDGTVDGDEGQGPKPLDVLPTQIHPSKAFSYPLLFAHLDLSPTALFSDHFMQDSRAVIAGNNLRFGVKKGGCLEDYLAVWEKYVVELGLGCPAPPRSPTSSATPSSTPTKPQAKDKPAGDEWRNLGRTDDRLELVYRRAGGKKKGKGKGRERKRRKGGLTGGSGSRREEREGKMREAEEERLVRLAIAESLKLSGESTSELDASVPAKSSPDQGENPLLDPFENTTLSPNQPLPPASFTLGAAASKKHPIDDEEMSSKSEYFTADEDERFVDSIEVGIGGEEDGDVSVASPRARVTSFPNSQSLASSLPPSIPAPNQAPAPDSDDVEDANPSSGSIIGKHTFTHSPEGLASHLESVLQFWMGEREPKGVEITEARRCGWCEFEEGCEWRLKKIEELKSKKHHS</sequence>
<feature type="compositionally biased region" description="Acidic residues" evidence="2">
    <location>
        <begin position="63"/>
        <end position="75"/>
    </location>
</feature>
<organism evidence="3 4">
    <name type="scientific">Cryptococcus amylolentus CBS 6273</name>
    <dbReference type="NCBI Taxonomy" id="1296118"/>
    <lineage>
        <taxon>Eukaryota</taxon>
        <taxon>Fungi</taxon>
        <taxon>Dikarya</taxon>
        <taxon>Basidiomycota</taxon>
        <taxon>Agaricomycotina</taxon>
        <taxon>Tremellomycetes</taxon>
        <taxon>Tremellales</taxon>
        <taxon>Cryptococcaceae</taxon>
        <taxon>Cryptococcus</taxon>
    </lineage>
</organism>
<feature type="region of interest" description="Disordered" evidence="2">
    <location>
        <begin position="622"/>
        <end position="772"/>
    </location>
</feature>
<feature type="compositionally biased region" description="Low complexity" evidence="2">
    <location>
        <begin position="727"/>
        <end position="737"/>
    </location>
</feature>
<evidence type="ECO:0000313" key="4">
    <source>
        <dbReference type="Proteomes" id="UP000095149"/>
    </source>
</evidence>
<evidence type="ECO:0000256" key="2">
    <source>
        <dbReference type="SAM" id="MobiDB-lite"/>
    </source>
</evidence>
<feature type="region of interest" description="Disordered" evidence="2">
    <location>
        <begin position="522"/>
        <end position="606"/>
    </location>
</feature>
<evidence type="ECO:0008006" key="5">
    <source>
        <dbReference type="Google" id="ProtNLM"/>
    </source>
</evidence>
<dbReference type="Pfam" id="PF09810">
    <property type="entry name" value="Exo5"/>
    <property type="match status" value="2"/>
</dbReference>
<feature type="compositionally biased region" description="Basic and acidic residues" evidence="2">
    <location>
        <begin position="49"/>
        <end position="62"/>
    </location>
</feature>
<dbReference type="GO" id="GO:0036297">
    <property type="term" value="P:interstrand cross-link repair"/>
    <property type="evidence" value="ECO:0007669"/>
    <property type="project" value="TreeGrafter"/>
</dbReference>
<dbReference type="GO" id="GO:0005634">
    <property type="term" value="C:nucleus"/>
    <property type="evidence" value="ECO:0007669"/>
    <property type="project" value="TreeGrafter"/>
</dbReference>